<dbReference type="OrthoDB" id="9995375at2759"/>
<dbReference type="Proteomes" id="UP000299102">
    <property type="component" value="Unassembled WGS sequence"/>
</dbReference>
<feature type="domain" description="(+)RNA virus helicase C-terminal" evidence="2">
    <location>
        <begin position="17"/>
        <end position="113"/>
    </location>
</feature>
<dbReference type="InterPro" id="IPR027417">
    <property type="entry name" value="P-loop_NTPase"/>
</dbReference>
<evidence type="ECO:0000313" key="3">
    <source>
        <dbReference type="EMBL" id="GBP82526.1"/>
    </source>
</evidence>
<proteinExistence type="predicted"/>
<feature type="compositionally biased region" description="Basic residues" evidence="1">
    <location>
        <begin position="186"/>
        <end position="201"/>
    </location>
</feature>
<dbReference type="GO" id="GO:0005524">
    <property type="term" value="F:ATP binding"/>
    <property type="evidence" value="ECO:0007669"/>
    <property type="project" value="InterPro"/>
</dbReference>
<gene>
    <name evidence="3" type="ORF">EVAR_91651_1</name>
</gene>
<dbReference type="Pfam" id="PF01443">
    <property type="entry name" value="Viral_helicase1"/>
    <property type="match status" value="1"/>
</dbReference>
<dbReference type="InterPro" id="IPR027351">
    <property type="entry name" value="(+)RNA_virus_helicase_core_dom"/>
</dbReference>
<dbReference type="Gene3D" id="3.40.50.300">
    <property type="entry name" value="P-loop containing nucleotide triphosphate hydrolases"/>
    <property type="match status" value="1"/>
</dbReference>
<feature type="region of interest" description="Disordered" evidence="1">
    <location>
        <begin position="168"/>
        <end position="210"/>
    </location>
</feature>
<reference evidence="3 4" key="1">
    <citation type="journal article" date="2019" name="Commun. Biol.">
        <title>The bagworm genome reveals a unique fibroin gene that provides high tensile strength.</title>
        <authorList>
            <person name="Kono N."/>
            <person name="Nakamura H."/>
            <person name="Ohtoshi R."/>
            <person name="Tomita M."/>
            <person name="Numata K."/>
            <person name="Arakawa K."/>
        </authorList>
    </citation>
    <scope>NUCLEOTIDE SEQUENCE [LARGE SCALE GENOMIC DNA]</scope>
</reference>
<name>A0A4C1Z1R1_EUMVA</name>
<evidence type="ECO:0000259" key="2">
    <source>
        <dbReference type="Pfam" id="PF01443"/>
    </source>
</evidence>
<organism evidence="3 4">
    <name type="scientific">Eumeta variegata</name>
    <name type="common">Bagworm moth</name>
    <name type="synonym">Eumeta japonica</name>
    <dbReference type="NCBI Taxonomy" id="151549"/>
    <lineage>
        <taxon>Eukaryota</taxon>
        <taxon>Metazoa</taxon>
        <taxon>Ecdysozoa</taxon>
        <taxon>Arthropoda</taxon>
        <taxon>Hexapoda</taxon>
        <taxon>Insecta</taxon>
        <taxon>Pterygota</taxon>
        <taxon>Neoptera</taxon>
        <taxon>Endopterygota</taxon>
        <taxon>Lepidoptera</taxon>
        <taxon>Glossata</taxon>
        <taxon>Ditrysia</taxon>
        <taxon>Tineoidea</taxon>
        <taxon>Psychidae</taxon>
        <taxon>Oiketicinae</taxon>
        <taxon>Eumeta</taxon>
    </lineage>
</organism>
<evidence type="ECO:0000313" key="4">
    <source>
        <dbReference type="Proteomes" id="UP000299102"/>
    </source>
</evidence>
<dbReference type="AlphaFoldDB" id="A0A4C1Z1R1"/>
<dbReference type="EMBL" id="BGZK01001570">
    <property type="protein sequence ID" value="GBP82526.1"/>
    <property type="molecule type" value="Genomic_DNA"/>
</dbReference>
<sequence>MDVAYALNEIYSGIYSTQEGTRSLTMDGYDINKLSISPQTLYLAHTQAGKTELKAMGCGQGKESRVLTIHEAQGLASKMCNSKNSAKKAEIYNSIQHAVVAITRHTENCIYLTKGVNCPFDPIFNAGTFGCTGAAAADTATGGTAVTSSDTKIGAVVATLTVAGAESCGDPQTANRSEKLSDFRGLIRRHRGLRRRPKPRPRYSGGAAKS</sequence>
<keyword evidence="4" id="KW-1185">Reference proteome</keyword>
<comment type="caution">
    <text evidence="3">The sequence shown here is derived from an EMBL/GenBank/DDBJ whole genome shotgun (WGS) entry which is preliminary data.</text>
</comment>
<protein>
    <recommendedName>
        <fullName evidence="2">(+)RNA virus helicase C-terminal domain-containing protein</fullName>
    </recommendedName>
</protein>
<evidence type="ECO:0000256" key="1">
    <source>
        <dbReference type="SAM" id="MobiDB-lite"/>
    </source>
</evidence>
<accession>A0A4C1Z1R1</accession>